<evidence type="ECO:0000313" key="2">
    <source>
        <dbReference type="EMBL" id="KAL2628943.1"/>
    </source>
</evidence>
<dbReference type="AlphaFoldDB" id="A0ABD1YE41"/>
<evidence type="ECO:0000313" key="3">
    <source>
        <dbReference type="Proteomes" id="UP001605036"/>
    </source>
</evidence>
<protein>
    <submittedName>
        <fullName evidence="2">Uncharacterized protein</fullName>
    </submittedName>
</protein>
<proteinExistence type="predicted"/>
<name>A0ABD1YE41_9MARC</name>
<keyword evidence="3" id="KW-1185">Reference proteome</keyword>
<accession>A0ABD1YE41</accession>
<reference evidence="2 3" key="1">
    <citation type="submission" date="2024-09" db="EMBL/GenBank/DDBJ databases">
        <title>Chromosome-scale assembly of Riccia fluitans.</title>
        <authorList>
            <person name="Paukszto L."/>
            <person name="Sawicki J."/>
            <person name="Karawczyk K."/>
            <person name="Piernik-Szablinska J."/>
            <person name="Szczecinska M."/>
            <person name="Mazdziarz M."/>
        </authorList>
    </citation>
    <scope>NUCLEOTIDE SEQUENCE [LARGE SCALE GENOMIC DNA]</scope>
    <source>
        <strain evidence="2">Rf_01</strain>
        <tissue evidence="2">Aerial parts of the thallus</tissue>
    </source>
</reference>
<sequence>MEDRPIAKGPSAPEENLSTESTPLNRAVRTMGTGYYRGQIGNVKKTLTAQIFQIAALSMAFVRSDRGPATGLIN</sequence>
<organism evidence="2 3">
    <name type="scientific">Riccia fluitans</name>
    <dbReference type="NCBI Taxonomy" id="41844"/>
    <lineage>
        <taxon>Eukaryota</taxon>
        <taxon>Viridiplantae</taxon>
        <taxon>Streptophyta</taxon>
        <taxon>Embryophyta</taxon>
        <taxon>Marchantiophyta</taxon>
        <taxon>Marchantiopsida</taxon>
        <taxon>Marchantiidae</taxon>
        <taxon>Marchantiales</taxon>
        <taxon>Ricciaceae</taxon>
        <taxon>Riccia</taxon>
    </lineage>
</organism>
<feature type="region of interest" description="Disordered" evidence="1">
    <location>
        <begin position="1"/>
        <end position="25"/>
    </location>
</feature>
<gene>
    <name evidence="2" type="ORF">R1flu_013629</name>
</gene>
<dbReference type="EMBL" id="JBHFFA010000004">
    <property type="protein sequence ID" value="KAL2628943.1"/>
    <property type="molecule type" value="Genomic_DNA"/>
</dbReference>
<dbReference type="Proteomes" id="UP001605036">
    <property type="component" value="Unassembled WGS sequence"/>
</dbReference>
<evidence type="ECO:0000256" key="1">
    <source>
        <dbReference type="SAM" id="MobiDB-lite"/>
    </source>
</evidence>
<comment type="caution">
    <text evidence="2">The sequence shown here is derived from an EMBL/GenBank/DDBJ whole genome shotgun (WGS) entry which is preliminary data.</text>
</comment>